<accession>A0ABU8DWB5</accession>
<keyword evidence="3" id="KW-1185">Reference proteome</keyword>
<organism evidence="2 3">
    <name type="scientific">Klenkia sesuvii</name>
    <dbReference type="NCBI Taxonomy" id="3103137"/>
    <lineage>
        <taxon>Bacteria</taxon>
        <taxon>Bacillati</taxon>
        <taxon>Actinomycetota</taxon>
        <taxon>Actinomycetes</taxon>
        <taxon>Geodermatophilales</taxon>
        <taxon>Geodermatophilaceae</taxon>
        <taxon>Klenkia</taxon>
    </lineage>
</organism>
<evidence type="ECO:0000256" key="1">
    <source>
        <dbReference type="SAM" id="MobiDB-lite"/>
    </source>
</evidence>
<proteinExistence type="predicted"/>
<evidence type="ECO:0000313" key="3">
    <source>
        <dbReference type="Proteomes" id="UP001361570"/>
    </source>
</evidence>
<sequence length="49" mass="5205">MSDRTEPQCSGSTPAGHVEAHAEAPGEPDDTPAAPVVRLLANPRRVRRT</sequence>
<name>A0ABU8DWB5_9ACTN</name>
<gene>
    <name evidence="2" type="ORF">TEK04_15550</name>
</gene>
<dbReference type="RefSeq" id="WP_336405263.1">
    <property type="nucleotide sequence ID" value="NZ_JBAPLU010000017.1"/>
</dbReference>
<dbReference type="Proteomes" id="UP001361570">
    <property type="component" value="Unassembled WGS sequence"/>
</dbReference>
<feature type="region of interest" description="Disordered" evidence="1">
    <location>
        <begin position="1"/>
        <end position="49"/>
    </location>
</feature>
<protein>
    <submittedName>
        <fullName evidence="2">Uncharacterized protein</fullName>
    </submittedName>
</protein>
<reference evidence="2 3" key="1">
    <citation type="submission" date="2024-03" db="EMBL/GenBank/DDBJ databases">
        <title>Draft genome sequence of Klenkia sp. LSe6-5.</title>
        <authorList>
            <person name="Duangmal K."/>
            <person name="Chantavorakit T."/>
        </authorList>
    </citation>
    <scope>NUCLEOTIDE SEQUENCE [LARGE SCALE GENOMIC DNA]</scope>
    <source>
        <strain evidence="2 3">LSe6-5</strain>
    </source>
</reference>
<evidence type="ECO:0000313" key="2">
    <source>
        <dbReference type="EMBL" id="MEI4273141.1"/>
    </source>
</evidence>
<comment type="caution">
    <text evidence="2">The sequence shown here is derived from an EMBL/GenBank/DDBJ whole genome shotgun (WGS) entry which is preliminary data.</text>
</comment>
<dbReference type="EMBL" id="JBAPLU010000017">
    <property type="protein sequence ID" value="MEI4273141.1"/>
    <property type="molecule type" value="Genomic_DNA"/>
</dbReference>